<reference evidence="2 3" key="1">
    <citation type="submission" date="2024-02" db="EMBL/GenBank/DDBJ databases">
        <title>de novo genome assembly of Solanum bulbocastanum strain 11H21.</title>
        <authorList>
            <person name="Hosaka A.J."/>
        </authorList>
    </citation>
    <scope>NUCLEOTIDE SEQUENCE [LARGE SCALE GENOMIC DNA]</scope>
    <source>
        <tissue evidence="2">Young leaves</tissue>
    </source>
</reference>
<accession>A0AAN8U7H1</accession>
<evidence type="ECO:0000313" key="3">
    <source>
        <dbReference type="Proteomes" id="UP001371456"/>
    </source>
</evidence>
<dbReference type="AlphaFoldDB" id="A0AAN8U7H1"/>
<dbReference type="PANTHER" id="PTHR36607:SF20">
    <property type="entry name" value="AMINOTRANSFERASE-LIKE PLANT MOBILE DOMAIN-CONTAINING PROTEIN"/>
    <property type="match status" value="1"/>
</dbReference>
<keyword evidence="3" id="KW-1185">Reference proteome</keyword>
<feature type="coiled-coil region" evidence="1">
    <location>
        <begin position="181"/>
        <end position="250"/>
    </location>
</feature>
<name>A0AAN8U7H1_SOLBU</name>
<comment type="caution">
    <text evidence="2">The sequence shown here is derived from an EMBL/GenBank/DDBJ whole genome shotgun (WGS) entry which is preliminary data.</text>
</comment>
<dbReference type="Proteomes" id="UP001371456">
    <property type="component" value="Unassembled WGS sequence"/>
</dbReference>
<protein>
    <submittedName>
        <fullName evidence="2">Uncharacterized protein</fullName>
    </submittedName>
</protein>
<dbReference type="PANTHER" id="PTHR36607">
    <property type="entry name" value="1,2-DIHYDROXY-3-KETO-5-METHYLTHIOPENTENE DIOXYGENASE 4"/>
    <property type="match status" value="1"/>
</dbReference>
<keyword evidence="1" id="KW-0175">Coiled coil</keyword>
<sequence length="285" mass="31859">MVLLEQMNFMYHQIMLDLQELYGGDLNNGVVSDFTVDLNGLNAAAKDFHSSVNDVMPSLGVVPPRKSPSNDVMPSLEVVPPRKSPSRPLRPGAPTFEPQETIYRVKSTFVSEMWGALCGWITQFSLGSSDGFTELESSIASTLEEIRRVNIIDVSSLEDLVENFFKSYAEYNTLRSSKMTKESHEKALSDAQRRLDGAKLAHEKLDGSMEKLQATPADVVRHIKALTSKKKKVTALINNYQEKLSKSQENATITEGDIYTIEANNVMSNDEVERLIHSLWCKAIK</sequence>
<evidence type="ECO:0000256" key="1">
    <source>
        <dbReference type="SAM" id="Coils"/>
    </source>
</evidence>
<dbReference type="EMBL" id="JBANQN010000001">
    <property type="protein sequence ID" value="KAK6803393.1"/>
    <property type="molecule type" value="Genomic_DNA"/>
</dbReference>
<evidence type="ECO:0000313" key="2">
    <source>
        <dbReference type="EMBL" id="KAK6803393.1"/>
    </source>
</evidence>
<proteinExistence type="predicted"/>
<gene>
    <name evidence="2" type="ORF">RDI58_001177</name>
</gene>
<organism evidence="2 3">
    <name type="scientific">Solanum bulbocastanum</name>
    <name type="common">Wild potato</name>
    <dbReference type="NCBI Taxonomy" id="147425"/>
    <lineage>
        <taxon>Eukaryota</taxon>
        <taxon>Viridiplantae</taxon>
        <taxon>Streptophyta</taxon>
        <taxon>Embryophyta</taxon>
        <taxon>Tracheophyta</taxon>
        <taxon>Spermatophyta</taxon>
        <taxon>Magnoliopsida</taxon>
        <taxon>eudicotyledons</taxon>
        <taxon>Gunneridae</taxon>
        <taxon>Pentapetalae</taxon>
        <taxon>asterids</taxon>
        <taxon>lamiids</taxon>
        <taxon>Solanales</taxon>
        <taxon>Solanaceae</taxon>
        <taxon>Solanoideae</taxon>
        <taxon>Solaneae</taxon>
        <taxon>Solanum</taxon>
    </lineage>
</organism>